<dbReference type="EMBL" id="BT038700">
    <property type="protein sequence ID" value="ACF83705.1"/>
    <property type="molecule type" value="mRNA"/>
</dbReference>
<dbReference type="AlphaFoldDB" id="B4FNL2"/>
<accession>B4FNL2</accession>
<name>B4FNL2_MAIZE</name>
<dbReference type="KEGG" id="zma:100272433"/>
<sequence length="169" mass="19426">MNRIIPNDEVEPIEVVAAPDDDERQYPGFVDKWDMLEFEDYNGDIFTGAQFKETDKEEEEENIAMGVDEQGEGGDVPRNDYDRDNPSLKEGNTFASMTEFRNALDTYCIKGEYDYVIDKSEPTRMTVHCAFESCQWRIYASSMRNSTIIQVKVNPSPRTCPSERKGSHK</sequence>
<reference evidence="3" key="1">
    <citation type="journal article" date="2009" name="PLoS Genet.">
        <title>Sequencing, mapping, and analysis of 27,455 maize full-length cDNAs.</title>
        <authorList>
            <person name="Soderlund C."/>
            <person name="Descour A."/>
            <person name="Kudrna D."/>
            <person name="Bomhoff M."/>
            <person name="Boyd L."/>
            <person name="Currie J."/>
            <person name="Angelova A."/>
            <person name="Collura K."/>
            <person name="Wissotski M."/>
            <person name="Ashley E."/>
            <person name="Morrow D."/>
            <person name="Fernandes J."/>
            <person name="Walbot V."/>
            <person name="Yu Y."/>
        </authorList>
    </citation>
    <scope>NUCLEOTIDE SEQUENCE</scope>
    <source>
        <strain evidence="3">B73</strain>
    </source>
</reference>
<proteinExistence type="evidence at transcript level"/>
<evidence type="ECO:0000256" key="1">
    <source>
        <dbReference type="SAM" id="MobiDB-lite"/>
    </source>
</evidence>
<evidence type="ECO:0000313" key="3">
    <source>
        <dbReference type="EMBL" id="ACF83705.1"/>
    </source>
</evidence>
<protein>
    <recommendedName>
        <fullName evidence="2">Transposase MuDR plant domain-containing protein</fullName>
    </recommendedName>
</protein>
<evidence type="ECO:0000259" key="2">
    <source>
        <dbReference type="Pfam" id="PF03108"/>
    </source>
</evidence>
<dbReference type="OrthoDB" id="1735196at2759"/>
<feature type="compositionally biased region" description="Basic and acidic residues" evidence="1">
    <location>
        <begin position="75"/>
        <end position="87"/>
    </location>
</feature>
<dbReference type="RefSeq" id="NP_001140380.1">
    <property type="nucleotide sequence ID" value="NM_001146908.1"/>
</dbReference>
<dbReference type="Pfam" id="PF03108">
    <property type="entry name" value="DBD_Tnp_Mut"/>
    <property type="match status" value="1"/>
</dbReference>
<dbReference type="InterPro" id="IPR004332">
    <property type="entry name" value="Transposase_MuDR"/>
</dbReference>
<dbReference type="GeneID" id="100272433"/>
<feature type="region of interest" description="Disordered" evidence="1">
    <location>
        <begin position="54"/>
        <end position="90"/>
    </location>
</feature>
<feature type="domain" description="Transposase MuDR plant" evidence="2">
    <location>
        <begin position="89"/>
        <end position="151"/>
    </location>
</feature>
<organism evidence="3">
    <name type="scientific">Zea mays</name>
    <name type="common">Maize</name>
    <dbReference type="NCBI Taxonomy" id="4577"/>
    <lineage>
        <taxon>Eukaryota</taxon>
        <taxon>Viridiplantae</taxon>
        <taxon>Streptophyta</taxon>
        <taxon>Embryophyta</taxon>
        <taxon>Tracheophyta</taxon>
        <taxon>Spermatophyta</taxon>
        <taxon>Magnoliopsida</taxon>
        <taxon>Liliopsida</taxon>
        <taxon>Poales</taxon>
        <taxon>Poaceae</taxon>
        <taxon>PACMAD clade</taxon>
        <taxon>Panicoideae</taxon>
        <taxon>Andropogonodae</taxon>
        <taxon>Andropogoneae</taxon>
        <taxon>Tripsacinae</taxon>
        <taxon>Zea</taxon>
    </lineage>
</organism>